<dbReference type="InParanoid" id="D1Z1Z0"/>
<protein>
    <submittedName>
        <fullName evidence="6">[NiFe]-hydrogenase large subunit</fullName>
    </submittedName>
</protein>
<feature type="domain" description="NADH:ubiquinone oxidoreductase 30kDa subunit" evidence="4">
    <location>
        <begin position="5"/>
        <end position="109"/>
    </location>
</feature>
<feature type="binding site" evidence="3">
    <location>
        <position position="496"/>
    </location>
    <ligand>
        <name>Ni(2+)</name>
        <dbReference type="ChEBI" id="CHEBI:49786"/>
    </ligand>
</feature>
<evidence type="ECO:0000259" key="5">
    <source>
        <dbReference type="Pfam" id="PF00346"/>
    </source>
</evidence>
<dbReference type="PANTHER" id="PTHR43485">
    <property type="entry name" value="HYDROGENASE-4 COMPONENT G"/>
    <property type="match status" value="1"/>
</dbReference>
<dbReference type="FunCoup" id="D1Z1Z0">
    <property type="interactions" value="41"/>
</dbReference>
<dbReference type="eggNOG" id="arCOG01547">
    <property type="taxonomic scope" value="Archaea"/>
</dbReference>
<feature type="binding site" evidence="3">
    <location>
        <position position="463"/>
    </location>
    <ligand>
        <name>Mg(2+)</name>
        <dbReference type="ChEBI" id="CHEBI:18420"/>
    </ligand>
</feature>
<dbReference type="InterPro" id="IPR001501">
    <property type="entry name" value="Ni-dep_hyd_lsu"/>
</dbReference>
<reference evidence="6 7" key="1">
    <citation type="journal article" date="2007" name="Appl. Environ. Microbiol.">
        <title>Isolation of key methanogens for global methane emission from rice paddy fields: a novel isolate affiliated with the clone cluster rice cluster I.</title>
        <authorList>
            <person name="Sakai S."/>
            <person name="Imachi H."/>
            <person name="Sekiguchi Y."/>
            <person name="Ohashi A."/>
            <person name="Harada H."/>
            <person name="Kamagata Y."/>
        </authorList>
    </citation>
    <scope>NUCLEOTIDE SEQUENCE [LARGE SCALE GENOMIC DNA]</scope>
    <source>
        <strain evidence="7">DSM 17711 / JCM 13418 / NBRC 101707 / SANAE</strain>
    </source>
</reference>
<evidence type="ECO:0000313" key="6">
    <source>
        <dbReference type="EMBL" id="BAI62712.1"/>
    </source>
</evidence>
<evidence type="ECO:0000256" key="3">
    <source>
        <dbReference type="PIRSR" id="PIRSR601501-1"/>
    </source>
</evidence>
<dbReference type="PANTHER" id="PTHR43485:SF1">
    <property type="entry name" value="FORMATE HYDROGENLYASE SUBUNIT 5-RELATED"/>
    <property type="match status" value="1"/>
</dbReference>
<keyword evidence="3" id="KW-0460">Magnesium</keyword>
<comment type="cofactor">
    <cofactor evidence="3">
        <name>Ni(2+)</name>
        <dbReference type="ChEBI" id="CHEBI:49786"/>
    </cofactor>
</comment>
<dbReference type="GO" id="GO:0051287">
    <property type="term" value="F:NAD binding"/>
    <property type="evidence" value="ECO:0007669"/>
    <property type="project" value="InterPro"/>
</dbReference>
<organism evidence="6 7">
    <name type="scientific">Methanocella paludicola (strain DSM 17711 / JCM 13418 / NBRC 101707 / SANAE)</name>
    <dbReference type="NCBI Taxonomy" id="304371"/>
    <lineage>
        <taxon>Archaea</taxon>
        <taxon>Methanobacteriati</taxon>
        <taxon>Methanobacteriota</taxon>
        <taxon>Stenosarchaea group</taxon>
        <taxon>Methanomicrobia</taxon>
        <taxon>Methanocellales</taxon>
        <taxon>Methanocellaceae</taxon>
        <taxon>Methanocella</taxon>
    </lineage>
</organism>
<dbReference type="Proteomes" id="UP000001882">
    <property type="component" value="Chromosome"/>
</dbReference>
<keyword evidence="3" id="KW-0408">Iron</keyword>
<evidence type="ECO:0000256" key="1">
    <source>
        <dbReference type="ARBA" id="ARBA00023002"/>
    </source>
</evidence>
<keyword evidence="3" id="KW-0479">Metal-binding</keyword>
<dbReference type="InterPro" id="IPR029014">
    <property type="entry name" value="NiFe-Hase_large"/>
</dbReference>
<keyword evidence="7" id="KW-1185">Reference proteome</keyword>
<dbReference type="Pfam" id="PF00346">
    <property type="entry name" value="Complex1_49kDa"/>
    <property type="match status" value="2"/>
</dbReference>
<dbReference type="GO" id="GO:0016151">
    <property type="term" value="F:nickel cation binding"/>
    <property type="evidence" value="ECO:0007669"/>
    <property type="project" value="InterPro"/>
</dbReference>
<reference evidence="7" key="3">
    <citation type="journal article" date="2011" name="PLoS ONE">
        <title>Genome sequence of a mesophilic hydrogenotrophic methanogen Methanocella paludicola, the first cultivated representative of the order Methanocellales.</title>
        <authorList>
            <person name="Sakai S."/>
            <person name="Takaki Y."/>
            <person name="Shimamura S."/>
            <person name="Sekine M."/>
            <person name="Tajima T."/>
            <person name="Kosugi H."/>
            <person name="Ichikawa N."/>
            <person name="Tasumi E."/>
            <person name="Hiraki A.T."/>
            <person name="Shimizu A."/>
            <person name="Kato Y."/>
            <person name="Nishiko R."/>
            <person name="Mori K."/>
            <person name="Fujita N."/>
            <person name="Imachi H."/>
            <person name="Takai K."/>
        </authorList>
    </citation>
    <scope>NUCLEOTIDE SEQUENCE [LARGE SCALE GENOMIC DNA]</scope>
    <source>
        <strain evidence="7">DSM 17711 / JCM 13418 / NBRC 101707 / SANAE</strain>
    </source>
</reference>
<evidence type="ECO:0000259" key="4">
    <source>
        <dbReference type="Pfam" id="PF00329"/>
    </source>
</evidence>
<dbReference type="InterPro" id="IPR052197">
    <property type="entry name" value="ComplexI_49kDa-like"/>
</dbReference>
<dbReference type="Pfam" id="PF00329">
    <property type="entry name" value="Complex1_30kDa"/>
    <property type="match status" value="1"/>
</dbReference>
<gene>
    <name evidence="6" type="ordered locus">MCP_2640</name>
</gene>
<feature type="binding site" evidence="3">
    <location>
        <position position="208"/>
    </location>
    <ligand>
        <name>Ni(2+)</name>
        <dbReference type="ChEBI" id="CHEBI:49786"/>
    </ligand>
</feature>
<feature type="domain" description="NADH-quinone oxidoreductase subunit D" evidence="5">
    <location>
        <begin position="426"/>
        <end position="502"/>
    </location>
</feature>
<keyword evidence="2" id="KW-0520">NAD</keyword>
<keyword evidence="3" id="KW-0533">Nickel</keyword>
<comment type="cofactor">
    <cofactor evidence="3">
        <name>Fe cation</name>
        <dbReference type="ChEBI" id="CHEBI:24875"/>
    </cofactor>
</comment>
<keyword evidence="1" id="KW-0560">Oxidoreductase</keyword>
<dbReference type="Gene3D" id="3.30.460.80">
    <property type="entry name" value="NADH:ubiquinone oxidoreductase, 30kDa subunit"/>
    <property type="match status" value="1"/>
</dbReference>
<name>D1Z1Z0_METPS</name>
<dbReference type="RefSeq" id="WP_012901386.1">
    <property type="nucleotide sequence ID" value="NC_013665.1"/>
</dbReference>
<feature type="binding site" evidence="3">
    <location>
        <position position="499"/>
    </location>
    <ligand>
        <name>Fe cation</name>
        <dbReference type="ChEBI" id="CHEBI:24875"/>
    </ligand>
</feature>
<dbReference type="GO" id="GO:0048038">
    <property type="term" value="F:quinone binding"/>
    <property type="evidence" value="ECO:0007669"/>
    <property type="project" value="InterPro"/>
</dbReference>
<dbReference type="Pfam" id="PF00374">
    <property type="entry name" value="NiFeSe_Hases"/>
    <property type="match status" value="1"/>
</dbReference>
<sequence>MNIVEIRPDAISDNVTELLKRGARLIYASGVDMGVRGIKVNYYFCFDMKEPSEHTILRTYLDRENPVVQSITPITDQADWSERELIEFLGVKVQGHPNPTHLWLPLNWDDMYLNGRPEADHETERINAAPPATTPRDNIVTLPVTAIPYGPYHPAFIESNFLKMSVEDEVVKKVDLKLGFNHRSVIKLMERRDYYKDIFLAERICGFCNSHHALSFARSVEDIASIDIPPKAKLARTLLCEMERIQSHLLAVGLIGDLTGFRTMLMHSLRVREEMQDSLEVVSGQRVTHGLITIGGIRRDITPAQADFILNKLRIMKKSVPEFFDQALSNDVLVGRLENVGVLSLENSVKLGAVGPTARGSGLRIDVRKNSPYEAYEDVDWDIVTENGGDSLARMKVKMREVLMSMHIAEQCCEKIKTAPAGLATKVNELPCGEAISKSEPPRGELLYHVASNGTNTPDFVRIRVPTFLTAHIMLRLIQGGWVGDVPAIIGSIDPCFSCTDRVAIIKNNEKSVVDMRTLVDHKRTPGGRQ</sequence>
<dbReference type="STRING" id="304371.MCP_2640"/>
<feature type="domain" description="NADH-quinone oxidoreductase subunit D" evidence="5">
    <location>
        <begin position="260"/>
        <end position="420"/>
    </location>
</feature>
<reference evidence="6 7" key="2">
    <citation type="journal article" date="2008" name="Int. J. Syst. Evol. Microbiol.">
        <title>Methanocella paludicola gen. nov., sp. nov., a methane-producing archaeon, the first isolate of the lineage 'Rice Cluster I', and proposal of the new archaeal order Methanocellales ord. nov.</title>
        <authorList>
            <person name="Sakai S."/>
            <person name="Imachi H."/>
            <person name="Hanada S."/>
            <person name="Ohashi A."/>
            <person name="Harada H."/>
            <person name="Kamagata Y."/>
        </authorList>
    </citation>
    <scope>NUCLEOTIDE SEQUENCE [LARGE SCALE GENOMIC DNA]</scope>
    <source>
        <strain evidence="7">DSM 17711 / JCM 13418 / NBRC 101707 / SANAE</strain>
    </source>
</reference>
<dbReference type="KEGG" id="mpd:MCP_2640"/>
<evidence type="ECO:0000256" key="2">
    <source>
        <dbReference type="ARBA" id="ARBA00023027"/>
    </source>
</evidence>
<dbReference type="InterPro" id="IPR001268">
    <property type="entry name" value="NADH_UbQ_OxRdtase_30kDa_su"/>
</dbReference>
<dbReference type="AlphaFoldDB" id="D1Z1Z0"/>
<dbReference type="Gene3D" id="1.10.645.10">
    <property type="entry name" value="Cytochrome-c3 Hydrogenase, chain B"/>
    <property type="match status" value="1"/>
</dbReference>
<accession>D1Z1Z0</accession>
<dbReference type="SUPFAM" id="SSF143243">
    <property type="entry name" value="Nqo5-like"/>
    <property type="match status" value="1"/>
</dbReference>
<dbReference type="GeneID" id="8682364"/>
<feature type="binding site" evidence="3">
    <location>
        <position position="208"/>
    </location>
    <ligand>
        <name>Fe cation</name>
        <dbReference type="ChEBI" id="CHEBI:24875"/>
    </ligand>
</feature>
<feature type="binding site" evidence="3">
    <location>
        <position position="205"/>
    </location>
    <ligand>
        <name>Ni(2+)</name>
        <dbReference type="ChEBI" id="CHEBI:49786"/>
    </ligand>
</feature>
<dbReference type="GO" id="GO:0016651">
    <property type="term" value="F:oxidoreductase activity, acting on NAD(P)H"/>
    <property type="evidence" value="ECO:0007669"/>
    <property type="project" value="InterPro"/>
</dbReference>
<dbReference type="GO" id="GO:0008137">
    <property type="term" value="F:NADH dehydrogenase (ubiquinone) activity"/>
    <property type="evidence" value="ECO:0007669"/>
    <property type="project" value="InterPro"/>
</dbReference>
<dbReference type="eggNOG" id="arCOG01551">
    <property type="taxonomic scope" value="Archaea"/>
</dbReference>
<dbReference type="InterPro" id="IPR037232">
    <property type="entry name" value="NADH_quin_OxRdtase_su_C/D-like"/>
</dbReference>
<dbReference type="InterPro" id="IPR001135">
    <property type="entry name" value="NADH_Q_OxRdtase_suD"/>
</dbReference>
<dbReference type="SUPFAM" id="SSF56762">
    <property type="entry name" value="HydB/Nqo4-like"/>
    <property type="match status" value="1"/>
</dbReference>
<dbReference type="EMBL" id="AP011532">
    <property type="protein sequence ID" value="BAI62712.1"/>
    <property type="molecule type" value="Genomic_DNA"/>
</dbReference>
<evidence type="ECO:0000313" key="7">
    <source>
        <dbReference type="Proteomes" id="UP000001882"/>
    </source>
</evidence>
<proteinExistence type="predicted"/>